<name>A0ABW3HLR1_9BACL</name>
<evidence type="ECO:0000256" key="3">
    <source>
        <dbReference type="ARBA" id="ARBA00022746"/>
    </source>
</evidence>
<dbReference type="PANTHER" id="PTHR31480">
    <property type="entry name" value="BIFUNCTIONAL LYCOPENE CYCLASE/PHYTOENE SYNTHASE"/>
    <property type="match status" value="1"/>
</dbReference>
<dbReference type="SFLD" id="SFLDG01018">
    <property type="entry name" value="Squalene/Phytoene_Synthase_Lik"/>
    <property type="match status" value="1"/>
</dbReference>
<gene>
    <name evidence="4" type="ORF">ACFQ2I_03400</name>
</gene>
<dbReference type="InterPro" id="IPR008949">
    <property type="entry name" value="Isoprenoid_synthase_dom_sf"/>
</dbReference>
<keyword evidence="5" id="KW-1185">Reference proteome</keyword>
<comment type="caution">
    <text evidence="4">The sequence shown here is derived from an EMBL/GenBank/DDBJ whole genome shotgun (WGS) entry which is preliminary data.</text>
</comment>
<dbReference type="InterPro" id="IPR033904">
    <property type="entry name" value="Trans_IPPS_HH"/>
</dbReference>
<dbReference type="InterPro" id="IPR002060">
    <property type="entry name" value="Squ/phyt_synthse"/>
</dbReference>
<evidence type="ECO:0000313" key="5">
    <source>
        <dbReference type="Proteomes" id="UP001596989"/>
    </source>
</evidence>
<evidence type="ECO:0000313" key="4">
    <source>
        <dbReference type="EMBL" id="MFD0958424.1"/>
    </source>
</evidence>
<evidence type="ECO:0000256" key="2">
    <source>
        <dbReference type="ARBA" id="ARBA00022679"/>
    </source>
</evidence>
<dbReference type="EMBL" id="JBHTJZ010000005">
    <property type="protein sequence ID" value="MFD0958424.1"/>
    <property type="molecule type" value="Genomic_DNA"/>
</dbReference>
<accession>A0ABW3HLR1</accession>
<dbReference type="Gene3D" id="1.10.600.10">
    <property type="entry name" value="Farnesyl Diphosphate Synthase"/>
    <property type="match status" value="1"/>
</dbReference>
<dbReference type="PROSITE" id="PS01045">
    <property type="entry name" value="SQUALEN_PHYTOEN_SYN_2"/>
    <property type="match status" value="1"/>
</dbReference>
<dbReference type="PROSITE" id="PS01044">
    <property type="entry name" value="SQUALEN_PHYTOEN_SYN_1"/>
    <property type="match status" value="1"/>
</dbReference>
<dbReference type="InterPro" id="IPR019845">
    <property type="entry name" value="Squalene/phytoene_synthase_CS"/>
</dbReference>
<sequence length="289" mass="33115">MAIAESLASCEEMIRQGSSTFHKAFGYLPSPRKEAVFVIYAFCRMIDDAVDEPERAPYSLDELKSRFDALDTASGHFIWPSLRWLFDTFPIGKQPFYLQMEGQRRDLTLTQYDTMEQLEEYCYLVAGTVGEMLLPVLHDSPDDAVVKSGIQLGKAMQIVNIVRDIGEDRERGRRYIPLQWLTEAGYELDSFRAGVINAPFKRLIDRLEDLSRQWFRQGLTDIASYPASSGFSVELAARYYEAILDAVKANGYDVYTRRAYVSPFTKVRIYQGIKKKYAKLSKRNKESAV</sequence>
<protein>
    <submittedName>
        <fullName evidence="4">Phytoene/squalene synthase family protein</fullName>
    </submittedName>
</protein>
<dbReference type="SFLD" id="SFLDG01212">
    <property type="entry name" value="Phytoene_synthase_like"/>
    <property type="match status" value="1"/>
</dbReference>
<evidence type="ECO:0000256" key="1">
    <source>
        <dbReference type="ARBA" id="ARBA00004829"/>
    </source>
</evidence>
<organism evidence="4 5">
    <name type="scientific">Paenibacillus chungangensis</name>
    <dbReference type="NCBI Taxonomy" id="696535"/>
    <lineage>
        <taxon>Bacteria</taxon>
        <taxon>Bacillati</taxon>
        <taxon>Bacillota</taxon>
        <taxon>Bacilli</taxon>
        <taxon>Bacillales</taxon>
        <taxon>Paenibacillaceae</taxon>
        <taxon>Paenibacillus</taxon>
    </lineage>
</organism>
<reference evidence="5" key="1">
    <citation type="journal article" date="2019" name="Int. J. Syst. Evol. Microbiol.">
        <title>The Global Catalogue of Microorganisms (GCM) 10K type strain sequencing project: providing services to taxonomists for standard genome sequencing and annotation.</title>
        <authorList>
            <consortium name="The Broad Institute Genomics Platform"/>
            <consortium name="The Broad Institute Genome Sequencing Center for Infectious Disease"/>
            <person name="Wu L."/>
            <person name="Ma J."/>
        </authorList>
    </citation>
    <scope>NUCLEOTIDE SEQUENCE [LARGE SCALE GENOMIC DNA]</scope>
    <source>
        <strain evidence="5">CCUG 59129</strain>
    </source>
</reference>
<comment type="pathway">
    <text evidence="1">Carotenoid biosynthesis.</text>
</comment>
<keyword evidence="3" id="KW-0125">Carotenoid biosynthesis</keyword>
<proteinExistence type="predicted"/>
<dbReference type="Pfam" id="PF00494">
    <property type="entry name" value="SQS_PSY"/>
    <property type="match status" value="1"/>
</dbReference>
<dbReference type="RefSeq" id="WP_377562190.1">
    <property type="nucleotide sequence ID" value="NZ_JBHTJZ010000005.1"/>
</dbReference>
<keyword evidence="2" id="KW-0808">Transferase</keyword>
<dbReference type="CDD" id="cd00683">
    <property type="entry name" value="Trans_IPPS_HH"/>
    <property type="match status" value="1"/>
</dbReference>
<dbReference type="InterPro" id="IPR044843">
    <property type="entry name" value="Trans_IPPS_bact-type"/>
</dbReference>
<dbReference type="Proteomes" id="UP001596989">
    <property type="component" value="Unassembled WGS sequence"/>
</dbReference>
<dbReference type="SUPFAM" id="SSF48576">
    <property type="entry name" value="Terpenoid synthases"/>
    <property type="match status" value="1"/>
</dbReference>
<dbReference type="SFLD" id="SFLDS00005">
    <property type="entry name" value="Isoprenoid_Synthase_Type_I"/>
    <property type="match status" value="1"/>
</dbReference>